<keyword evidence="4" id="KW-1185">Reference proteome</keyword>
<dbReference type="Gene3D" id="3.90.215.10">
    <property type="entry name" value="Gamma Fibrinogen, chain A, domain 1"/>
    <property type="match status" value="1"/>
</dbReference>
<dbReference type="AlphaFoldDB" id="A0AAW0Y2H2"/>
<dbReference type="Gene3D" id="4.10.530.10">
    <property type="entry name" value="Gamma-fibrinogen Carboxyl Terminal Fragment, domain 2"/>
    <property type="match status" value="1"/>
</dbReference>
<dbReference type="Proteomes" id="UP001445076">
    <property type="component" value="Unassembled WGS sequence"/>
</dbReference>
<dbReference type="PANTHER" id="PTHR19143">
    <property type="entry name" value="FIBRINOGEN/TENASCIN/ANGIOPOEITIN"/>
    <property type="match status" value="1"/>
</dbReference>
<dbReference type="SUPFAM" id="SSF56496">
    <property type="entry name" value="Fibrinogen C-terminal domain-like"/>
    <property type="match status" value="1"/>
</dbReference>
<organism evidence="3 4">
    <name type="scientific">Cherax quadricarinatus</name>
    <name type="common">Australian red claw crayfish</name>
    <dbReference type="NCBI Taxonomy" id="27406"/>
    <lineage>
        <taxon>Eukaryota</taxon>
        <taxon>Metazoa</taxon>
        <taxon>Ecdysozoa</taxon>
        <taxon>Arthropoda</taxon>
        <taxon>Crustacea</taxon>
        <taxon>Multicrustacea</taxon>
        <taxon>Malacostraca</taxon>
        <taxon>Eumalacostraca</taxon>
        <taxon>Eucarida</taxon>
        <taxon>Decapoda</taxon>
        <taxon>Pleocyemata</taxon>
        <taxon>Astacidea</taxon>
        <taxon>Parastacoidea</taxon>
        <taxon>Parastacidae</taxon>
        <taxon>Cherax</taxon>
    </lineage>
</organism>
<feature type="domain" description="Fibrinogen C-terminal" evidence="2">
    <location>
        <begin position="65"/>
        <end position="281"/>
    </location>
</feature>
<accession>A0AAW0Y2H2</accession>
<dbReference type="EMBL" id="JARKIK010000018">
    <property type="protein sequence ID" value="KAK8745917.1"/>
    <property type="molecule type" value="Genomic_DNA"/>
</dbReference>
<reference evidence="3" key="2">
    <citation type="submission" date="2024-01" db="EMBL/GenBank/DDBJ databases">
        <authorList>
            <person name="He J."/>
            <person name="Wang M."/>
            <person name="Zheng J."/>
            <person name="Liu Z."/>
        </authorList>
    </citation>
    <scope>NUCLEOTIDE SEQUENCE</scope>
    <source>
        <strain evidence="3">ZL_2023a</strain>
        <tissue evidence="3">Muscle</tissue>
    </source>
</reference>
<protein>
    <recommendedName>
        <fullName evidence="2">Fibrinogen C-terminal domain-containing protein</fullName>
    </recommendedName>
</protein>
<reference evidence="3 4" key="1">
    <citation type="journal article" date="2024" name="BMC Genomics">
        <title>Genome assembly of redclaw crayfish (Cherax quadricarinatus) provides insights into its immune adaptation and hypoxia tolerance.</title>
        <authorList>
            <person name="Liu Z."/>
            <person name="Zheng J."/>
            <person name="Li H."/>
            <person name="Fang K."/>
            <person name="Wang S."/>
            <person name="He J."/>
            <person name="Zhou D."/>
            <person name="Weng S."/>
            <person name="Chi M."/>
            <person name="Gu Z."/>
            <person name="He J."/>
            <person name="Li F."/>
            <person name="Wang M."/>
        </authorList>
    </citation>
    <scope>NUCLEOTIDE SEQUENCE [LARGE SCALE GENOMIC DNA]</scope>
    <source>
        <strain evidence="3">ZL_2023a</strain>
    </source>
</reference>
<dbReference type="EMBL" id="JARKIK010000018">
    <property type="protein sequence ID" value="KAK8745915.1"/>
    <property type="molecule type" value="Genomic_DNA"/>
</dbReference>
<dbReference type="EMBL" id="JARKIK010000018">
    <property type="protein sequence ID" value="KAK8745918.1"/>
    <property type="molecule type" value="Genomic_DNA"/>
</dbReference>
<dbReference type="GO" id="GO:0005615">
    <property type="term" value="C:extracellular space"/>
    <property type="evidence" value="ECO:0007669"/>
    <property type="project" value="TreeGrafter"/>
</dbReference>
<dbReference type="InterPro" id="IPR036056">
    <property type="entry name" value="Fibrinogen-like_C"/>
</dbReference>
<gene>
    <name evidence="3" type="ORF">OTU49_000116</name>
</gene>
<sequence>MMAWVYVSWLLIMEAMAAHASTSTNFEEIKYPDSRLREDLQQLSDGLTEDNQYYSSLVHSRSLYDQQLSIAADCADHLMGGAITSGVYYIYPFTCSCRKPVPVWCDMETDGGGWTVFLTRQTQDSQVDFNRWWQEYKSGFGDPHGEYWLGNEHLHQMTSSRSYSVRVDFTSDAGVSYYLYRTFIKVASEAERYGLSLGAVASYNTSTGCFATSGSPSFSTKDQDYDSATGNCAVTKGGGWWYYNCLYNNPTSPYNSGLSFTCYPKRVIKLSKLQVKIRPTAFNSSLCRSCYQ</sequence>
<evidence type="ECO:0000313" key="3">
    <source>
        <dbReference type="EMBL" id="KAK8745917.1"/>
    </source>
</evidence>
<proteinExistence type="predicted"/>
<name>A0AAW0Y2H2_CHEQU</name>
<feature type="signal peptide" evidence="1">
    <location>
        <begin position="1"/>
        <end position="20"/>
    </location>
</feature>
<dbReference type="PANTHER" id="PTHR19143:SF458">
    <property type="entry name" value="FIBRINOGEN C-TERMINAL DOMAIN-CONTAINING PROTEIN-RELATED"/>
    <property type="match status" value="1"/>
</dbReference>
<feature type="chain" id="PRO_5044717504" description="Fibrinogen C-terminal domain-containing protein" evidence="1">
    <location>
        <begin position="21"/>
        <end position="292"/>
    </location>
</feature>
<dbReference type="NCBIfam" id="NF040941">
    <property type="entry name" value="GGGWT_bact"/>
    <property type="match status" value="1"/>
</dbReference>
<dbReference type="Pfam" id="PF00147">
    <property type="entry name" value="Fibrinogen_C"/>
    <property type="match status" value="1"/>
</dbReference>
<dbReference type="EMBL" id="JARKIK010000018">
    <property type="protein sequence ID" value="KAK8745916.1"/>
    <property type="molecule type" value="Genomic_DNA"/>
</dbReference>
<dbReference type="InterPro" id="IPR002181">
    <property type="entry name" value="Fibrinogen_a/b/g_C_dom"/>
</dbReference>
<dbReference type="PROSITE" id="PS51406">
    <property type="entry name" value="FIBRINOGEN_C_2"/>
    <property type="match status" value="1"/>
</dbReference>
<comment type="caution">
    <text evidence="3">The sequence shown here is derived from an EMBL/GenBank/DDBJ whole genome shotgun (WGS) entry which is preliminary data.</text>
</comment>
<evidence type="ECO:0000313" key="4">
    <source>
        <dbReference type="Proteomes" id="UP001445076"/>
    </source>
</evidence>
<keyword evidence="1" id="KW-0732">Signal</keyword>
<evidence type="ECO:0000256" key="1">
    <source>
        <dbReference type="SAM" id="SignalP"/>
    </source>
</evidence>
<dbReference type="SMART" id="SM00186">
    <property type="entry name" value="FBG"/>
    <property type="match status" value="1"/>
</dbReference>
<dbReference type="InterPro" id="IPR050373">
    <property type="entry name" value="Fibrinogen_C-term_domain"/>
</dbReference>
<dbReference type="InterPro" id="IPR014716">
    <property type="entry name" value="Fibrinogen_a/b/g_C_1"/>
</dbReference>
<evidence type="ECO:0000259" key="2">
    <source>
        <dbReference type="PROSITE" id="PS51406"/>
    </source>
</evidence>